<protein>
    <submittedName>
        <fullName evidence="1">Uncharacterized protein</fullName>
    </submittedName>
</protein>
<dbReference type="AlphaFoldDB" id="A0ABD2W7Z9"/>
<accession>A0ABD2W7Z9</accession>
<keyword evidence="2" id="KW-1185">Reference proteome</keyword>
<reference evidence="1 2" key="1">
    <citation type="journal article" date="2024" name="bioRxiv">
        <title>A reference genome for Trichogramma kaykai: A tiny desert-dwelling parasitoid wasp with competing sex-ratio distorters.</title>
        <authorList>
            <person name="Culotta J."/>
            <person name="Lindsey A.R."/>
        </authorList>
    </citation>
    <scope>NUCLEOTIDE SEQUENCE [LARGE SCALE GENOMIC DNA]</scope>
    <source>
        <strain evidence="1 2">KSX58</strain>
    </source>
</reference>
<gene>
    <name evidence="1" type="ORF">TKK_016226</name>
</gene>
<proteinExistence type="predicted"/>
<sequence length="85" mass="9807">MYHVINECKKTPPGGLEPPTFRLTAERASQLRHGGSCELVDPQCSQTRKYIYIDFKVEFLSHIIIRYPNCAEVSKRKNYASKISF</sequence>
<evidence type="ECO:0000313" key="1">
    <source>
        <dbReference type="EMBL" id="KAL3388804.1"/>
    </source>
</evidence>
<comment type="caution">
    <text evidence="1">The sequence shown here is derived from an EMBL/GenBank/DDBJ whole genome shotgun (WGS) entry which is preliminary data.</text>
</comment>
<dbReference type="Proteomes" id="UP001627154">
    <property type="component" value="Unassembled WGS sequence"/>
</dbReference>
<dbReference type="EMBL" id="JBJJXI010000128">
    <property type="protein sequence ID" value="KAL3388804.1"/>
    <property type="molecule type" value="Genomic_DNA"/>
</dbReference>
<organism evidence="1 2">
    <name type="scientific">Trichogramma kaykai</name>
    <dbReference type="NCBI Taxonomy" id="54128"/>
    <lineage>
        <taxon>Eukaryota</taxon>
        <taxon>Metazoa</taxon>
        <taxon>Ecdysozoa</taxon>
        <taxon>Arthropoda</taxon>
        <taxon>Hexapoda</taxon>
        <taxon>Insecta</taxon>
        <taxon>Pterygota</taxon>
        <taxon>Neoptera</taxon>
        <taxon>Endopterygota</taxon>
        <taxon>Hymenoptera</taxon>
        <taxon>Apocrita</taxon>
        <taxon>Proctotrupomorpha</taxon>
        <taxon>Chalcidoidea</taxon>
        <taxon>Trichogrammatidae</taxon>
        <taxon>Trichogramma</taxon>
    </lineage>
</organism>
<evidence type="ECO:0000313" key="2">
    <source>
        <dbReference type="Proteomes" id="UP001627154"/>
    </source>
</evidence>
<name>A0ABD2W7Z9_9HYME</name>